<evidence type="ECO:0000256" key="1">
    <source>
        <dbReference type="SAM" id="Phobius"/>
    </source>
</evidence>
<feature type="transmembrane region" description="Helical" evidence="1">
    <location>
        <begin position="6"/>
        <end position="25"/>
    </location>
</feature>
<keyword evidence="1" id="KW-0472">Membrane</keyword>
<accession>A6G8R1</accession>
<organism evidence="2 3">
    <name type="scientific">Plesiocystis pacifica SIR-1</name>
    <dbReference type="NCBI Taxonomy" id="391625"/>
    <lineage>
        <taxon>Bacteria</taxon>
        <taxon>Pseudomonadati</taxon>
        <taxon>Myxococcota</taxon>
        <taxon>Polyangia</taxon>
        <taxon>Nannocystales</taxon>
        <taxon>Nannocystaceae</taxon>
        <taxon>Plesiocystis</taxon>
    </lineage>
</organism>
<sequence>MDNGVLFAVLTFFILIIGLPVYFIARSKHMKAMEAGGGGGQLPG</sequence>
<dbReference type="EMBL" id="ABCS01000041">
    <property type="protein sequence ID" value="EDM77721.1"/>
    <property type="molecule type" value="Genomic_DNA"/>
</dbReference>
<dbReference type="AlphaFoldDB" id="A6G8R1"/>
<comment type="caution">
    <text evidence="2">The sequence shown here is derived from an EMBL/GenBank/DDBJ whole genome shotgun (WGS) entry which is preliminary data.</text>
</comment>
<protein>
    <submittedName>
        <fullName evidence="2">Uncharacterized protein</fullName>
    </submittedName>
</protein>
<proteinExistence type="predicted"/>
<reference evidence="2 3" key="1">
    <citation type="submission" date="2007-06" db="EMBL/GenBank/DDBJ databases">
        <authorList>
            <person name="Shimkets L."/>
            <person name="Ferriera S."/>
            <person name="Johnson J."/>
            <person name="Kravitz S."/>
            <person name="Beeson K."/>
            <person name="Sutton G."/>
            <person name="Rogers Y.-H."/>
            <person name="Friedman R."/>
            <person name="Frazier M."/>
            <person name="Venter J.C."/>
        </authorList>
    </citation>
    <scope>NUCLEOTIDE SEQUENCE [LARGE SCALE GENOMIC DNA]</scope>
    <source>
        <strain evidence="2 3">SIR-1</strain>
    </source>
</reference>
<gene>
    <name evidence="2" type="ORF">PPSIR1_38691</name>
</gene>
<keyword evidence="1" id="KW-1133">Transmembrane helix</keyword>
<keyword evidence="1" id="KW-0812">Transmembrane</keyword>
<name>A6G8R1_9BACT</name>
<keyword evidence="3" id="KW-1185">Reference proteome</keyword>
<dbReference type="Proteomes" id="UP000005801">
    <property type="component" value="Unassembled WGS sequence"/>
</dbReference>
<evidence type="ECO:0000313" key="2">
    <source>
        <dbReference type="EMBL" id="EDM77721.1"/>
    </source>
</evidence>
<evidence type="ECO:0000313" key="3">
    <source>
        <dbReference type="Proteomes" id="UP000005801"/>
    </source>
</evidence>